<proteinExistence type="predicted"/>
<name>A0A286TTJ7_9BACT</name>
<dbReference type="PROSITE" id="PS51918">
    <property type="entry name" value="RADICAL_SAM"/>
    <property type="match status" value="1"/>
</dbReference>
<dbReference type="InterPro" id="IPR007197">
    <property type="entry name" value="rSAM"/>
</dbReference>
<comment type="cofactor">
    <cofactor evidence="1">
        <name>[4Fe-4S] cluster</name>
        <dbReference type="ChEBI" id="CHEBI:49883"/>
    </cofactor>
</comment>
<dbReference type="PANTHER" id="PTHR11228">
    <property type="entry name" value="RADICAL SAM DOMAIN PROTEIN"/>
    <property type="match status" value="1"/>
</dbReference>
<evidence type="ECO:0000256" key="1">
    <source>
        <dbReference type="ARBA" id="ARBA00001966"/>
    </source>
</evidence>
<gene>
    <name evidence="7" type="ORF">SCALIN_C01_0115</name>
</gene>
<dbReference type="InterPro" id="IPR050377">
    <property type="entry name" value="Radical_SAM_PqqE_MftC-like"/>
</dbReference>
<evidence type="ECO:0000313" key="7">
    <source>
        <dbReference type="EMBL" id="GAX59184.1"/>
    </source>
</evidence>
<evidence type="ECO:0000256" key="2">
    <source>
        <dbReference type="ARBA" id="ARBA00022691"/>
    </source>
</evidence>
<feature type="domain" description="Radical SAM core" evidence="6">
    <location>
        <begin position="41"/>
        <end position="200"/>
    </location>
</feature>
<dbReference type="Gene3D" id="3.20.20.70">
    <property type="entry name" value="Aldolase class I"/>
    <property type="match status" value="1"/>
</dbReference>
<evidence type="ECO:0000256" key="5">
    <source>
        <dbReference type="ARBA" id="ARBA00023014"/>
    </source>
</evidence>
<dbReference type="RefSeq" id="WP_096892322.1">
    <property type="nucleotide sequence ID" value="NZ_BAOS01000001.1"/>
</dbReference>
<dbReference type="AlphaFoldDB" id="A0A286TTJ7"/>
<sequence>MLKLISKNNLKKIIRNPRNAIAKGKSKIITQVAASYLKGYSPFPQNLTFFLTYRCNLRCNVCGQWGDTGYVKDFSASQMKDEVEISTLKRVIAEISPYKPRINLCGGEVLLYKDWFKFLSFVKSKHLECFLTTNGTMLEENAEKIVDLCLDKISLSLDGPEKIHNIARGVGDNVFKKAIRGIESINRYKNKKTKRSQTLK</sequence>
<accession>A0A286TTJ7</accession>
<keyword evidence="8" id="KW-1185">Reference proteome</keyword>
<dbReference type="EMBL" id="BAOS01000001">
    <property type="protein sequence ID" value="GAX59184.1"/>
    <property type="molecule type" value="Genomic_DNA"/>
</dbReference>
<dbReference type="PANTHER" id="PTHR11228:SF7">
    <property type="entry name" value="PQQA PEPTIDE CYCLASE"/>
    <property type="match status" value="1"/>
</dbReference>
<dbReference type="SFLD" id="SFLDG01067">
    <property type="entry name" value="SPASM/twitch_domain_containing"/>
    <property type="match status" value="1"/>
</dbReference>
<dbReference type="SFLD" id="SFLDS00029">
    <property type="entry name" value="Radical_SAM"/>
    <property type="match status" value="1"/>
</dbReference>
<reference evidence="8" key="1">
    <citation type="journal article" date="2017" name="Environ. Microbiol. Rep.">
        <title>Genetic Diversity of Marine Anaerobic Ammonium-Oxidizing Bacteria as Revealed by Genomic and Proteomic Analyses of 'Candidatus Scalindua japonica'.</title>
        <authorList>
            <person name="Oshiki M."/>
            <person name="Mizuto K."/>
            <person name="Kimura Z."/>
            <person name="Kindaichi T."/>
            <person name="Satoh H."/>
            <person name="Okabe S."/>
        </authorList>
    </citation>
    <scope>NUCLEOTIDE SEQUENCE [LARGE SCALE GENOMIC DNA]</scope>
    <source>
        <strain evidence="8">husup-a2</strain>
    </source>
</reference>
<dbReference type="InterPro" id="IPR013785">
    <property type="entry name" value="Aldolase_TIM"/>
</dbReference>
<dbReference type="OrthoDB" id="7021155at2"/>
<evidence type="ECO:0000259" key="6">
    <source>
        <dbReference type="PROSITE" id="PS51918"/>
    </source>
</evidence>
<keyword evidence="3" id="KW-0479">Metal-binding</keyword>
<organism evidence="7 8">
    <name type="scientific">Candidatus Scalindua japonica</name>
    <dbReference type="NCBI Taxonomy" id="1284222"/>
    <lineage>
        <taxon>Bacteria</taxon>
        <taxon>Pseudomonadati</taxon>
        <taxon>Planctomycetota</taxon>
        <taxon>Candidatus Brocadiia</taxon>
        <taxon>Candidatus Brocadiales</taxon>
        <taxon>Candidatus Scalinduaceae</taxon>
        <taxon>Candidatus Scalindua</taxon>
    </lineage>
</organism>
<dbReference type="CDD" id="cd01335">
    <property type="entry name" value="Radical_SAM"/>
    <property type="match status" value="1"/>
</dbReference>
<keyword evidence="4" id="KW-0408">Iron</keyword>
<dbReference type="SUPFAM" id="SSF102114">
    <property type="entry name" value="Radical SAM enzymes"/>
    <property type="match status" value="1"/>
</dbReference>
<keyword evidence="5" id="KW-0411">Iron-sulfur</keyword>
<evidence type="ECO:0000256" key="4">
    <source>
        <dbReference type="ARBA" id="ARBA00023004"/>
    </source>
</evidence>
<protein>
    <submittedName>
        <fullName evidence="7">Fe-S oxidoreductase</fullName>
    </submittedName>
</protein>
<dbReference type="GO" id="GO:0003824">
    <property type="term" value="F:catalytic activity"/>
    <property type="evidence" value="ECO:0007669"/>
    <property type="project" value="InterPro"/>
</dbReference>
<dbReference type="GO" id="GO:0051536">
    <property type="term" value="F:iron-sulfur cluster binding"/>
    <property type="evidence" value="ECO:0007669"/>
    <property type="project" value="UniProtKB-KW"/>
</dbReference>
<evidence type="ECO:0000256" key="3">
    <source>
        <dbReference type="ARBA" id="ARBA00022723"/>
    </source>
</evidence>
<comment type="caution">
    <text evidence="7">The sequence shown here is derived from an EMBL/GenBank/DDBJ whole genome shotgun (WGS) entry which is preliminary data.</text>
</comment>
<keyword evidence="2" id="KW-0949">S-adenosyl-L-methionine</keyword>
<evidence type="ECO:0000313" key="8">
    <source>
        <dbReference type="Proteomes" id="UP000218542"/>
    </source>
</evidence>
<dbReference type="InterPro" id="IPR058240">
    <property type="entry name" value="rSAM_sf"/>
</dbReference>
<dbReference type="Pfam" id="PF04055">
    <property type="entry name" value="Radical_SAM"/>
    <property type="match status" value="1"/>
</dbReference>
<dbReference type="GO" id="GO:0046872">
    <property type="term" value="F:metal ion binding"/>
    <property type="evidence" value="ECO:0007669"/>
    <property type="project" value="UniProtKB-KW"/>
</dbReference>
<dbReference type="Proteomes" id="UP000218542">
    <property type="component" value="Unassembled WGS sequence"/>
</dbReference>